<name>A0A7W6HYY0_9BACT</name>
<comment type="caution">
    <text evidence="2">The sequence shown here is derived from an EMBL/GenBank/DDBJ whole genome shotgun (WGS) entry which is preliminary data.</text>
</comment>
<reference evidence="2 3" key="1">
    <citation type="submission" date="2020-08" db="EMBL/GenBank/DDBJ databases">
        <title>Genomic Encyclopedia of Type Strains, Phase IV (KMG-IV): sequencing the most valuable type-strain genomes for metagenomic binning, comparative biology and taxonomic classification.</title>
        <authorList>
            <person name="Goeker M."/>
        </authorList>
    </citation>
    <scope>NUCLEOTIDE SEQUENCE [LARGE SCALE GENOMIC DNA]</scope>
    <source>
        <strain evidence="2 3">DSM 105721</strain>
    </source>
</reference>
<dbReference type="OrthoDB" id="1099250at2"/>
<dbReference type="EMBL" id="JACIES010000010">
    <property type="protein sequence ID" value="MBB4027520.1"/>
    <property type="molecule type" value="Genomic_DNA"/>
</dbReference>
<dbReference type="GO" id="GO:0004527">
    <property type="term" value="F:exonuclease activity"/>
    <property type="evidence" value="ECO:0007669"/>
    <property type="project" value="UniProtKB-KW"/>
</dbReference>
<sequence length="256" mass="29200">MRKILLFMTLGCSILLGACSDVEVGYLVSEHAAYTQDSLHLYNIENRLEELINILNEFHGKTGPLLEEKAELSELRQEKQWDLWDFDDYEIAPVQEQLASCTDAETCKKLQALLDELNAQREVMRKEIKNLDDQIWNLQQQVNQIAEELGFGSEKELTNQVDKLKNTIEYEIPWVTSPIEGVLGTEPLVYSIENVKNENAANAELFRKGLSIMGGGRMYVEQNLEAPAGRYVVSIRLENKGQRAILEDAFTFIVDE</sequence>
<dbReference type="PROSITE" id="PS51257">
    <property type="entry name" value="PROKAR_LIPOPROTEIN"/>
    <property type="match status" value="1"/>
</dbReference>
<evidence type="ECO:0000256" key="1">
    <source>
        <dbReference type="SAM" id="Coils"/>
    </source>
</evidence>
<keyword evidence="2" id="KW-0269">Exonuclease</keyword>
<organism evidence="2 3">
    <name type="scientific">Butyricimonas faecihominis</name>
    <dbReference type="NCBI Taxonomy" id="1472416"/>
    <lineage>
        <taxon>Bacteria</taxon>
        <taxon>Pseudomonadati</taxon>
        <taxon>Bacteroidota</taxon>
        <taxon>Bacteroidia</taxon>
        <taxon>Bacteroidales</taxon>
        <taxon>Odoribacteraceae</taxon>
        <taxon>Butyricimonas</taxon>
    </lineage>
</organism>
<gene>
    <name evidence="2" type="ORF">GGR14_003332</name>
</gene>
<keyword evidence="3" id="KW-1185">Reference proteome</keyword>
<dbReference type="AlphaFoldDB" id="A0A7W6HYY0"/>
<protein>
    <submittedName>
        <fullName evidence="2">DNA repair exonuclease SbcCD ATPase subunit</fullName>
    </submittedName>
</protein>
<evidence type="ECO:0000313" key="3">
    <source>
        <dbReference type="Proteomes" id="UP000546007"/>
    </source>
</evidence>
<dbReference type="Gene3D" id="1.10.287.1490">
    <property type="match status" value="1"/>
</dbReference>
<accession>A0A7W6HYY0</accession>
<dbReference type="RefSeq" id="WP_151412075.1">
    <property type="nucleotide sequence ID" value="NZ_BHZJ02000298.1"/>
</dbReference>
<keyword evidence="2" id="KW-0378">Hydrolase</keyword>
<keyword evidence="1" id="KW-0175">Coiled coil</keyword>
<dbReference type="Proteomes" id="UP000546007">
    <property type="component" value="Unassembled WGS sequence"/>
</dbReference>
<evidence type="ECO:0000313" key="2">
    <source>
        <dbReference type="EMBL" id="MBB4027520.1"/>
    </source>
</evidence>
<proteinExistence type="predicted"/>
<feature type="coiled-coil region" evidence="1">
    <location>
        <begin position="107"/>
        <end position="148"/>
    </location>
</feature>
<keyword evidence="2" id="KW-0540">Nuclease</keyword>